<evidence type="ECO:0000313" key="6">
    <source>
        <dbReference type="EMBL" id="HEA18404.1"/>
    </source>
</evidence>
<dbReference type="PANTHER" id="PTHR33337">
    <property type="entry name" value="GFA DOMAIN-CONTAINING PROTEIN"/>
    <property type="match status" value="1"/>
</dbReference>
<dbReference type="GO" id="GO:0016846">
    <property type="term" value="F:carbon-sulfur lyase activity"/>
    <property type="evidence" value="ECO:0007669"/>
    <property type="project" value="InterPro"/>
</dbReference>
<dbReference type="PANTHER" id="PTHR33337:SF40">
    <property type="entry name" value="CENP-V_GFA DOMAIN-CONTAINING PROTEIN-RELATED"/>
    <property type="match status" value="1"/>
</dbReference>
<dbReference type="Proteomes" id="UP000886188">
    <property type="component" value="Unassembled WGS sequence"/>
</dbReference>
<evidence type="ECO:0000256" key="4">
    <source>
        <dbReference type="ARBA" id="ARBA00023239"/>
    </source>
</evidence>
<organism evidence="6">
    <name type="scientific">Pseudoalteromonas prydzensis</name>
    <dbReference type="NCBI Taxonomy" id="182141"/>
    <lineage>
        <taxon>Bacteria</taxon>
        <taxon>Pseudomonadati</taxon>
        <taxon>Pseudomonadota</taxon>
        <taxon>Gammaproteobacteria</taxon>
        <taxon>Alteromonadales</taxon>
        <taxon>Pseudoalteromonadaceae</taxon>
        <taxon>Pseudoalteromonas</taxon>
    </lineage>
</organism>
<dbReference type="Pfam" id="PF04828">
    <property type="entry name" value="GFA"/>
    <property type="match status" value="1"/>
</dbReference>
<keyword evidence="4" id="KW-0456">Lyase</keyword>
<comment type="similarity">
    <text evidence="1">Belongs to the Gfa family.</text>
</comment>
<keyword evidence="3" id="KW-0862">Zinc</keyword>
<dbReference type="Gene3D" id="3.90.1590.10">
    <property type="entry name" value="glutathione-dependent formaldehyde- activating enzyme (gfa)"/>
    <property type="match status" value="1"/>
</dbReference>
<dbReference type="SUPFAM" id="SSF51316">
    <property type="entry name" value="Mss4-like"/>
    <property type="match status" value="1"/>
</dbReference>
<accession>A0A7V1D200</accession>
<dbReference type="AlphaFoldDB" id="A0A7V1D200"/>
<dbReference type="InterPro" id="IPR006913">
    <property type="entry name" value="CENP-V/GFA"/>
</dbReference>
<reference evidence="6" key="1">
    <citation type="journal article" date="2020" name="mSystems">
        <title>Genome- and Community-Level Interaction Insights into Carbon Utilization and Element Cycling Functions of Hydrothermarchaeota in Hydrothermal Sediment.</title>
        <authorList>
            <person name="Zhou Z."/>
            <person name="Liu Y."/>
            <person name="Xu W."/>
            <person name="Pan J."/>
            <person name="Luo Z.H."/>
            <person name="Li M."/>
        </authorList>
    </citation>
    <scope>NUCLEOTIDE SEQUENCE [LARGE SCALE GENOMIC DNA]</scope>
    <source>
        <strain evidence="6">HyVt-346</strain>
    </source>
</reference>
<dbReference type="EMBL" id="DRGM01000185">
    <property type="protein sequence ID" value="HEA18404.1"/>
    <property type="molecule type" value="Genomic_DNA"/>
</dbReference>
<dbReference type="InterPro" id="IPR011057">
    <property type="entry name" value="Mss4-like_sf"/>
</dbReference>
<name>A0A7V1D200_9GAMM</name>
<dbReference type="RefSeq" id="WP_304184564.1">
    <property type="nucleotide sequence ID" value="NZ_DRGM01000185.1"/>
</dbReference>
<sequence>MNSTSHKTKGHCRCGQVKFEVSAQPMITMACHCTGCQKMTSSAFSLSSLFQRAAFSITSGTPVIGGLHDSSTQHFFCEHCMSWLFTHLEGLDDFVNVRATMLDDSRTYKPFIETYTDEKLEWASTGAEHSFCKFPAQEKFPELLNEYVLKKG</sequence>
<keyword evidence="2" id="KW-0479">Metal-binding</keyword>
<dbReference type="PROSITE" id="PS51891">
    <property type="entry name" value="CENP_V_GFA"/>
    <property type="match status" value="1"/>
</dbReference>
<feature type="domain" description="CENP-V/GFA" evidence="5">
    <location>
        <begin position="8"/>
        <end position="109"/>
    </location>
</feature>
<comment type="caution">
    <text evidence="6">The sequence shown here is derived from an EMBL/GenBank/DDBJ whole genome shotgun (WGS) entry which is preliminary data.</text>
</comment>
<evidence type="ECO:0000256" key="3">
    <source>
        <dbReference type="ARBA" id="ARBA00022833"/>
    </source>
</evidence>
<protein>
    <submittedName>
        <fullName evidence="6">GFA family protein</fullName>
    </submittedName>
</protein>
<dbReference type="PROSITE" id="PS51257">
    <property type="entry name" value="PROKAR_LIPOPROTEIN"/>
    <property type="match status" value="1"/>
</dbReference>
<proteinExistence type="inferred from homology"/>
<gene>
    <name evidence="6" type="ORF">ENH88_18575</name>
</gene>
<evidence type="ECO:0000256" key="1">
    <source>
        <dbReference type="ARBA" id="ARBA00005495"/>
    </source>
</evidence>
<evidence type="ECO:0000259" key="5">
    <source>
        <dbReference type="PROSITE" id="PS51891"/>
    </source>
</evidence>
<evidence type="ECO:0000256" key="2">
    <source>
        <dbReference type="ARBA" id="ARBA00022723"/>
    </source>
</evidence>
<dbReference type="GO" id="GO:0046872">
    <property type="term" value="F:metal ion binding"/>
    <property type="evidence" value="ECO:0007669"/>
    <property type="project" value="UniProtKB-KW"/>
</dbReference>